<dbReference type="GO" id="GO:0006637">
    <property type="term" value="P:acyl-CoA metabolic process"/>
    <property type="evidence" value="ECO:0007669"/>
    <property type="project" value="InterPro"/>
</dbReference>
<dbReference type="AlphaFoldDB" id="A0A1E4TDY7"/>
<dbReference type="InterPro" id="IPR049449">
    <property type="entry name" value="TesB_ACOT8-like_N"/>
</dbReference>
<dbReference type="GO" id="GO:0047617">
    <property type="term" value="F:fatty acyl-CoA hydrolase activity"/>
    <property type="evidence" value="ECO:0007669"/>
    <property type="project" value="InterPro"/>
</dbReference>
<protein>
    <recommendedName>
        <fullName evidence="7">Acyl-CoA thioesterase II</fullName>
    </recommendedName>
</protein>
<evidence type="ECO:0008006" key="7">
    <source>
        <dbReference type="Google" id="ProtNLM"/>
    </source>
</evidence>
<evidence type="ECO:0000313" key="6">
    <source>
        <dbReference type="Proteomes" id="UP000095023"/>
    </source>
</evidence>
<dbReference type="PANTHER" id="PTHR11066:SF34">
    <property type="entry name" value="ACYL-COENZYME A THIOESTERASE 8"/>
    <property type="match status" value="1"/>
</dbReference>
<dbReference type="Proteomes" id="UP000095023">
    <property type="component" value="Unassembled WGS sequence"/>
</dbReference>
<accession>A0A1E4TDY7</accession>
<feature type="domain" description="Acyl-CoA thioesterase-like C-terminal" evidence="4">
    <location>
        <begin position="158"/>
        <end position="287"/>
    </location>
</feature>
<dbReference type="InterPro" id="IPR049450">
    <property type="entry name" value="ACOT8-like_C"/>
</dbReference>
<dbReference type="Gene3D" id="2.40.160.210">
    <property type="entry name" value="Acyl-CoA thioesterase, double hotdog domain"/>
    <property type="match status" value="1"/>
</dbReference>
<proteinExistence type="inferred from homology"/>
<evidence type="ECO:0000259" key="3">
    <source>
        <dbReference type="Pfam" id="PF13622"/>
    </source>
</evidence>
<reference evidence="6" key="1">
    <citation type="submission" date="2016-02" db="EMBL/GenBank/DDBJ databases">
        <title>Comparative genomics of biotechnologically important yeasts.</title>
        <authorList>
            <consortium name="DOE Joint Genome Institute"/>
            <person name="Riley R."/>
            <person name="Haridas S."/>
            <person name="Wolfe K.H."/>
            <person name="Lopes M.R."/>
            <person name="Hittinger C.T."/>
            <person name="Goker M."/>
            <person name="Salamov A."/>
            <person name="Wisecaver J."/>
            <person name="Long T.M."/>
            <person name="Aerts A.L."/>
            <person name="Barry K."/>
            <person name="Choi C."/>
            <person name="Clum A."/>
            <person name="Coughlan A.Y."/>
            <person name="Deshpande S."/>
            <person name="Douglass A.P."/>
            <person name="Hanson S.J."/>
            <person name="Klenk H.-P."/>
            <person name="Labutti K."/>
            <person name="Lapidus A."/>
            <person name="Lindquist E."/>
            <person name="Lipzen A."/>
            <person name="Meier-Kolthoff J.P."/>
            <person name="Ohm R.A."/>
            <person name="Otillar R.P."/>
            <person name="Pangilinan J."/>
            <person name="Peng Y."/>
            <person name="Rokas A."/>
            <person name="Rosa C.A."/>
            <person name="Scheuner C."/>
            <person name="Sibirny A.A."/>
            <person name="Slot J.C."/>
            <person name="Stielow J.B."/>
            <person name="Sun H."/>
            <person name="Kurtzman C.P."/>
            <person name="Blackwell M."/>
            <person name="Jeffries T.W."/>
            <person name="Grigoriev I.V."/>
        </authorList>
    </citation>
    <scope>NUCLEOTIDE SEQUENCE [LARGE SCALE GENOMIC DNA]</scope>
    <source>
        <strain evidence="6">NRRL Y-17796</strain>
    </source>
</reference>
<dbReference type="CDD" id="cd03444">
    <property type="entry name" value="Thioesterase_II_repeat1"/>
    <property type="match status" value="1"/>
</dbReference>
<organism evidence="5 6">
    <name type="scientific">Tortispora caseinolytica NRRL Y-17796</name>
    <dbReference type="NCBI Taxonomy" id="767744"/>
    <lineage>
        <taxon>Eukaryota</taxon>
        <taxon>Fungi</taxon>
        <taxon>Dikarya</taxon>
        <taxon>Ascomycota</taxon>
        <taxon>Saccharomycotina</taxon>
        <taxon>Trigonopsidomycetes</taxon>
        <taxon>Trigonopsidales</taxon>
        <taxon>Trigonopsidaceae</taxon>
        <taxon>Tortispora</taxon>
    </lineage>
</organism>
<sequence>SNLEEGLALERLDADLFRSKEELWRPSGARGIFGGTVISQCLLAAINTVPEGFTVHSLHGYFILAGDNTIPVLYQVEHIREGKSYTTRTVQARQRGRCIFTMTASFHRFEQSELTHQTPIPKVAPPEQCETMADLVKRKMNERDLQSTDMLKRLINDFETDPIDMRTVPFDPEDLKKEPHERRVRYWAKCKEPIKSSLFHMVALAYMSDSRLIGAVSTVNNVRRERIAMMVSLDHTVHFHSAHIKVDDWVLFDMRSPWSGAARGVSECEIYSKDGTLIATVKQEGAVRLRPNSK</sequence>
<dbReference type="GO" id="GO:0005782">
    <property type="term" value="C:peroxisomal matrix"/>
    <property type="evidence" value="ECO:0007669"/>
    <property type="project" value="UniProtKB-SubCell"/>
</dbReference>
<dbReference type="PANTHER" id="PTHR11066">
    <property type="entry name" value="ACYL-COA THIOESTERASE"/>
    <property type="match status" value="1"/>
</dbReference>
<dbReference type="Pfam" id="PF20789">
    <property type="entry name" value="4HBT_3C"/>
    <property type="match status" value="1"/>
</dbReference>
<evidence type="ECO:0000256" key="1">
    <source>
        <dbReference type="ARBA" id="ARBA00006538"/>
    </source>
</evidence>
<comment type="similarity">
    <text evidence="1">Belongs to the C/M/P thioester hydrolase family.</text>
</comment>
<dbReference type="InterPro" id="IPR003703">
    <property type="entry name" value="Acyl_CoA_thio"/>
</dbReference>
<evidence type="ECO:0000256" key="2">
    <source>
        <dbReference type="ARBA" id="ARBA00022801"/>
    </source>
</evidence>
<evidence type="ECO:0000313" key="5">
    <source>
        <dbReference type="EMBL" id="ODV89992.1"/>
    </source>
</evidence>
<dbReference type="InterPro" id="IPR029069">
    <property type="entry name" value="HotDog_dom_sf"/>
</dbReference>
<dbReference type="CDD" id="cd03445">
    <property type="entry name" value="Thioesterase_II_repeat2"/>
    <property type="match status" value="1"/>
</dbReference>
<name>A0A1E4TDY7_9ASCO</name>
<feature type="non-terminal residue" evidence="5">
    <location>
        <position position="1"/>
    </location>
</feature>
<dbReference type="Pfam" id="PF13622">
    <property type="entry name" value="4HBT_3"/>
    <property type="match status" value="1"/>
</dbReference>
<evidence type="ECO:0000259" key="4">
    <source>
        <dbReference type="Pfam" id="PF20789"/>
    </source>
</evidence>
<gene>
    <name evidence="5" type="ORF">CANCADRAFT_15543</name>
</gene>
<keyword evidence="6" id="KW-1185">Reference proteome</keyword>
<dbReference type="GO" id="GO:0009062">
    <property type="term" value="P:fatty acid catabolic process"/>
    <property type="evidence" value="ECO:0007669"/>
    <property type="project" value="TreeGrafter"/>
</dbReference>
<dbReference type="EMBL" id="KV453842">
    <property type="protein sequence ID" value="ODV89992.1"/>
    <property type="molecule type" value="Genomic_DNA"/>
</dbReference>
<feature type="non-terminal residue" evidence="5">
    <location>
        <position position="294"/>
    </location>
</feature>
<dbReference type="SUPFAM" id="SSF54637">
    <property type="entry name" value="Thioesterase/thiol ester dehydrase-isomerase"/>
    <property type="match status" value="2"/>
</dbReference>
<keyword evidence="2" id="KW-0378">Hydrolase</keyword>
<dbReference type="InterPro" id="IPR042171">
    <property type="entry name" value="Acyl-CoA_hotdog"/>
</dbReference>
<feature type="domain" description="Acyl-CoA thioesterase-like N-terminal HotDog" evidence="3">
    <location>
        <begin position="24"/>
        <end position="107"/>
    </location>
</feature>
<dbReference type="OrthoDB" id="68328at2759"/>